<protein>
    <submittedName>
        <fullName evidence="8">RNA polymerase sigma-70 factor, ECF subfamily</fullName>
    </submittedName>
</protein>
<dbReference type="GO" id="GO:0003677">
    <property type="term" value="F:DNA binding"/>
    <property type="evidence" value="ECO:0007669"/>
    <property type="project" value="UniProtKB-KW"/>
</dbReference>
<dbReference type="InterPro" id="IPR014284">
    <property type="entry name" value="RNA_pol_sigma-70_dom"/>
</dbReference>
<dbReference type="Gene3D" id="1.10.1740.10">
    <property type="match status" value="1"/>
</dbReference>
<reference evidence="9" key="1">
    <citation type="submission" date="2016-10" db="EMBL/GenBank/DDBJ databases">
        <authorList>
            <person name="Varghese N."/>
            <person name="Submissions S."/>
        </authorList>
    </citation>
    <scope>NUCLEOTIDE SEQUENCE [LARGE SCALE GENOMIC DNA]</scope>
    <source>
        <strain evidence="9">DSM 26348</strain>
    </source>
</reference>
<dbReference type="SUPFAM" id="SSF88946">
    <property type="entry name" value="Sigma2 domain of RNA polymerase sigma factors"/>
    <property type="match status" value="1"/>
</dbReference>
<dbReference type="InterPro" id="IPR039425">
    <property type="entry name" value="RNA_pol_sigma-70-like"/>
</dbReference>
<organism evidence="8 9">
    <name type="scientific">Planctomicrobium piriforme</name>
    <dbReference type="NCBI Taxonomy" id="1576369"/>
    <lineage>
        <taxon>Bacteria</taxon>
        <taxon>Pseudomonadati</taxon>
        <taxon>Planctomycetota</taxon>
        <taxon>Planctomycetia</taxon>
        <taxon>Planctomycetales</taxon>
        <taxon>Planctomycetaceae</taxon>
        <taxon>Planctomicrobium</taxon>
    </lineage>
</organism>
<evidence type="ECO:0000313" key="8">
    <source>
        <dbReference type="EMBL" id="SFH62288.1"/>
    </source>
</evidence>
<dbReference type="InterPro" id="IPR007630">
    <property type="entry name" value="RNA_pol_sigma70_r4"/>
</dbReference>
<evidence type="ECO:0000256" key="4">
    <source>
        <dbReference type="ARBA" id="ARBA00023125"/>
    </source>
</evidence>
<dbReference type="InterPro" id="IPR007627">
    <property type="entry name" value="RNA_pol_sigma70_r2"/>
</dbReference>
<evidence type="ECO:0000256" key="2">
    <source>
        <dbReference type="ARBA" id="ARBA00023015"/>
    </source>
</evidence>
<evidence type="ECO:0000259" key="7">
    <source>
        <dbReference type="Pfam" id="PF04545"/>
    </source>
</evidence>
<dbReference type="Pfam" id="PF04542">
    <property type="entry name" value="Sigma70_r2"/>
    <property type="match status" value="1"/>
</dbReference>
<keyword evidence="4" id="KW-0238">DNA-binding</keyword>
<proteinExistence type="inferred from homology"/>
<gene>
    <name evidence="8" type="ORF">SAMN05421753_101483</name>
</gene>
<dbReference type="SUPFAM" id="SSF88659">
    <property type="entry name" value="Sigma3 and sigma4 domains of RNA polymerase sigma factors"/>
    <property type="match status" value="1"/>
</dbReference>
<dbReference type="PANTHER" id="PTHR43133:SF51">
    <property type="entry name" value="RNA POLYMERASE SIGMA FACTOR"/>
    <property type="match status" value="1"/>
</dbReference>
<dbReference type="InterPro" id="IPR013324">
    <property type="entry name" value="RNA_pol_sigma_r3/r4-like"/>
</dbReference>
<dbReference type="OrthoDB" id="9795666at2"/>
<feature type="domain" description="RNA polymerase sigma-70 region 2" evidence="6">
    <location>
        <begin position="25"/>
        <end position="90"/>
    </location>
</feature>
<keyword evidence="5" id="KW-0804">Transcription</keyword>
<keyword evidence="2" id="KW-0805">Transcription regulation</keyword>
<evidence type="ECO:0000313" key="9">
    <source>
        <dbReference type="Proteomes" id="UP000199518"/>
    </source>
</evidence>
<dbReference type="STRING" id="1576369.SAMN05421753_101483"/>
<dbReference type="InterPro" id="IPR036388">
    <property type="entry name" value="WH-like_DNA-bd_sf"/>
</dbReference>
<dbReference type="GO" id="GO:0006352">
    <property type="term" value="P:DNA-templated transcription initiation"/>
    <property type="evidence" value="ECO:0007669"/>
    <property type="project" value="InterPro"/>
</dbReference>
<comment type="similarity">
    <text evidence="1">Belongs to the sigma-70 factor family. ECF subfamily.</text>
</comment>
<dbReference type="InterPro" id="IPR013325">
    <property type="entry name" value="RNA_pol_sigma_r2"/>
</dbReference>
<dbReference type="Gene3D" id="1.10.10.10">
    <property type="entry name" value="Winged helix-like DNA-binding domain superfamily/Winged helix DNA-binding domain"/>
    <property type="match status" value="1"/>
</dbReference>
<evidence type="ECO:0000259" key="6">
    <source>
        <dbReference type="Pfam" id="PF04542"/>
    </source>
</evidence>
<sequence>MIDETELLNLVERARLGDRDAFGMLAREYETAVFAIVLRRLRNRAEALEVTQEVFLRAMRKLPQLREPERFAGWLKRIAVRMSINRAVRRPRETYHPPETFTAVAQLSTPIEGAMRTEQAQQVRVGLKQLRALDRDTLLAFYFEGQSLKEMSDRFSSPVGTIKRRLHTARHRLKEALGDLQPA</sequence>
<dbReference type="RefSeq" id="WP_092047708.1">
    <property type="nucleotide sequence ID" value="NZ_FOQD01000001.1"/>
</dbReference>
<evidence type="ECO:0000256" key="5">
    <source>
        <dbReference type="ARBA" id="ARBA00023163"/>
    </source>
</evidence>
<dbReference type="PANTHER" id="PTHR43133">
    <property type="entry name" value="RNA POLYMERASE ECF-TYPE SIGMA FACTO"/>
    <property type="match status" value="1"/>
</dbReference>
<keyword evidence="9" id="KW-1185">Reference proteome</keyword>
<evidence type="ECO:0000256" key="1">
    <source>
        <dbReference type="ARBA" id="ARBA00010641"/>
    </source>
</evidence>
<keyword evidence="3" id="KW-0731">Sigma factor</keyword>
<evidence type="ECO:0000256" key="3">
    <source>
        <dbReference type="ARBA" id="ARBA00023082"/>
    </source>
</evidence>
<dbReference type="Proteomes" id="UP000199518">
    <property type="component" value="Unassembled WGS sequence"/>
</dbReference>
<dbReference type="AlphaFoldDB" id="A0A1I3BJ28"/>
<accession>A0A1I3BJ28</accession>
<feature type="domain" description="RNA polymerase sigma-70 region 4" evidence="7">
    <location>
        <begin position="127"/>
        <end position="175"/>
    </location>
</feature>
<dbReference type="Pfam" id="PF04545">
    <property type="entry name" value="Sigma70_r4"/>
    <property type="match status" value="1"/>
</dbReference>
<dbReference type="NCBIfam" id="TIGR02937">
    <property type="entry name" value="sigma70-ECF"/>
    <property type="match status" value="1"/>
</dbReference>
<dbReference type="EMBL" id="FOQD01000001">
    <property type="protein sequence ID" value="SFH62288.1"/>
    <property type="molecule type" value="Genomic_DNA"/>
</dbReference>
<dbReference type="GO" id="GO:0016987">
    <property type="term" value="F:sigma factor activity"/>
    <property type="evidence" value="ECO:0007669"/>
    <property type="project" value="UniProtKB-KW"/>
</dbReference>
<name>A0A1I3BJ28_9PLAN</name>